<dbReference type="STRING" id="391625.PPSIR1_14920"/>
<protein>
    <recommendedName>
        <fullName evidence="1">RNA ligase domain-containing protein</fullName>
    </recommendedName>
</protein>
<sequence length="209" mass="23713">MAGQDFVVEEKIDGSHCGLLFDDQAELRVFTRNTILESPPVRHDFRLLDRLAHEQMDGLWEVLGTRYVLYGEWAEFTHTIAYDALPAYFLEDDVYDREAKGYLSTERRRELVSALPPAFSTSVPVLYAGCVATMDELHALVGPSAFASSGERMEGLYIKREDEGAVLRRFKWVRPEFLARIAAAGEHWRDQAPRRNALADDPGYSPTLT</sequence>
<dbReference type="Pfam" id="PF09414">
    <property type="entry name" value="RNA_ligase"/>
    <property type="match status" value="1"/>
</dbReference>
<dbReference type="Gene3D" id="3.30.470.30">
    <property type="entry name" value="DNA ligase/mRNA capping enzyme"/>
    <property type="match status" value="1"/>
</dbReference>
<organism evidence="2 3">
    <name type="scientific">Plesiocystis pacifica SIR-1</name>
    <dbReference type="NCBI Taxonomy" id="391625"/>
    <lineage>
        <taxon>Bacteria</taxon>
        <taxon>Pseudomonadati</taxon>
        <taxon>Myxococcota</taxon>
        <taxon>Polyangia</taxon>
        <taxon>Nannocystales</taxon>
        <taxon>Nannocystaceae</taxon>
        <taxon>Plesiocystis</taxon>
    </lineage>
</organism>
<feature type="domain" description="RNA ligase" evidence="1">
    <location>
        <begin position="5"/>
        <end position="173"/>
    </location>
</feature>
<dbReference type="PANTHER" id="PTHR43883:SF1">
    <property type="entry name" value="GLUCONOKINASE"/>
    <property type="match status" value="1"/>
</dbReference>
<dbReference type="InterPro" id="IPR021122">
    <property type="entry name" value="RNA_ligase_dom_REL/Rnl2"/>
</dbReference>
<proteinExistence type="predicted"/>
<gene>
    <name evidence="2" type="ORF">PPSIR1_14920</name>
</gene>
<dbReference type="eggNOG" id="COG1423">
    <property type="taxonomic scope" value="Bacteria"/>
</dbReference>
<evidence type="ECO:0000259" key="1">
    <source>
        <dbReference type="Pfam" id="PF09414"/>
    </source>
</evidence>
<dbReference type="PANTHER" id="PTHR43883">
    <property type="entry name" value="SLR0207 PROTEIN"/>
    <property type="match status" value="1"/>
</dbReference>
<keyword evidence="3" id="KW-1185">Reference proteome</keyword>
<accession>A6G6B1</accession>
<dbReference type="SUPFAM" id="SSF56091">
    <property type="entry name" value="DNA ligase/mRNA capping enzyme, catalytic domain"/>
    <property type="match status" value="1"/>
</dbReference>
<evidence type="ECO:0000313" key="2">
    <source>
        <dbReference type="EMBL" id="EDM78540.1"/>
    </source>
</evidence>
<dbReference type="InterPro" id="IPR052732">
    <property type="entry name" value="Cell-binding_unc_protein"/>
</dbReference>
<dbReference type="EMBL" id="ABCS01000029">
    <property type="protein sequence ID" value="EDM78540.1"/>
    <property type="molecule type" value="Genomic_DNA"/>
</dbReference>
<evidence type="ECO:0000313" key="3">
    <source>
        <dbReference type="Proteomes" id="UP000005801"/>
    </source>
</evidence>
<comment type="caution">
    <text evidence="2">The sequence shown here is derived from an EMBL/GenBank/DDBJ whole genome shotgun (WGS) entry which is preliminary data.</text>
</comment>
<reference evidence="2 3" key="1">
    <citation type="submission" date="2007-06" db="EMBL/GenBank/DDBJ databases">
        <authorList>
            <person name="Shimkets L."/>
            <person name="Ferriera S."/>
            <person name="Johnson J."/>
            <person name="Kravitz S."/>
            <person name="Beeson K."/>
            <person name="Sutton G."/>
            <person name="Rogers Y.-H."/>
            <person name="Friedman R."/>
            <person name="Frazier M."/>
            <person name="Venter J.C."/>
        </authorList>
    </citation>
    <scope>NUCLEOTIDE SEQUENCE [LARGE SCALE GENOMIC DNA]</scope>
    <source>
        <strain evidence="2 3">SIR-1</strain>
    </source>
</reference>
<name>A6G6B1_9BACT</name>
<dbReference type="AlphaFoldDB" id="A6G6B1"/>
<dbReference type="Proteomes" id="UP000005801">
    <property type="component" value="Unassembled WGS sequence"/>
</dbReference>